<keyword evidence="3" id="KW-1185">Reference proteome</keyword>
<dbReference type="GO" id="GO:0003676">
    <property type="term" value="F:nucleic acid binding"/>
    <property type="evidence" value="ECO:0007669"/>
    <property type="project" value="InterPro"/>
</dbReference>
<dbReference type="AlphaFoldDB" id="A0A9D4Z5V7"/>
<proteinExistence type="predicted"/>
<organism evidence="2 3">
    <name type="scientific">Adiantum capillus-veneris</name>
    <name type="common">Maidenhair fern</name>
    <dbReference type="NCBI Taxonomy" id="13818"/>
    <lineage>
        <taxon>Eukaryota</taxon>
        <taxon>Viridiplantae</taxon>
        <taxon>Streptophyta</taxon>
        <taxon>Embryophyta</taxon>
        <taxon>Tracheophyta</taxon>
        <taxon>Polypodiopsida</taxon>
        <taxon>Polypodiidae</taxon>
        <taxon>Polypodiales</taxon>
        <taxon>Pteridineae</taxon>
        <taxon>Pteridaceae</taxon>
        <taxon>Vittarioideae</taxon>
        <taxon>Adiantum</taxon>
    </lineage>
</organism>
<dbReference type="EMBL" id="JABFUD020000021">
    <property type="protein sequence ID" value="KAI5063578.1"/>
    <property type="molecule type" value="Genomic_DNA"/>
</dbReference>
<accession>A0A9D4Z5V7</accession>
<dbReference type="InterPro" id="IPR012337">
    <property type="entry name" value="RNaseH-like_sf"/>
</dbReference>
<name>A0A9D4Z5V7_ADICA</name>
<dbReference type="FunFam" id="3.30.420.10:FF:000032">
    <property type="entry name" value="Retrovirus-related Pol polyprotein from transposon 297-like Protein"/>
    <property type="match status" value="1"/>
</dbReference>
<evidence type="ECO:0000313" key="2">
    <source>
        <dbReference type="EMBL" id="KAI5063578.1"/>
    </source>
</evidence>
<dbReference type="PROSITE" id="PS50994">
    <property type="entry name" value="INTEGRASE"/>
    <property type="match status" value="1"/>
</dbReference>
<protein>
    <recommendedName>
        <fullName evidence="1">Integrase catalytic domain-containing protein</fullName>
    </recommendedName>
</protein>
<evidence type="ECO:0000313" key="3">
    <source>
        <dbReference type="Proteomes" id="UP000886520"/>
    </source>
</evidence>
<reference evidence="2" key="1">
    <citation type="submission" date="2021-01" db="EMBL/GenBank/DDBJ databases">
        <title>Adiantum capillus-veneris genome.</title>
        <authorList>
            <person name="Fang Y."/>
            <person name="Liao Q."/>
        </authorList>
    </citation>
    <scope>NUCLEOTIDE SEQUENCE</scope>
    <source>
        <strain evidence="2">H3</strain>
        <tissue evidence="2">Leaf</tissue>
    </source>
</reference>
<dbReference type="GO" id="GO:0015074">
    <property type="term" value="P:DNA integration"/>
    <property type="evidence" value="ECO:0007669"/>
    <property type="project" value="InterPro"/>
</dbReference>
<dbReference type="InterPro" id="IPR001584">
    <property type="entry name" value="Integrase_cat-core"/>
</dbReference>
<comment type="caution">
    <text evidence="2">The sequence shown here is derived from an EMBL/GenBank/DDBJ whole genome shotgun (WGS) entry which is preliminary data.</text>
</comment>
<dbReference type="PANTHER" id="PTHR37984:SF15">
    <property type="entry name" value="INTEGRASE CATALYTIC DOMAIN-CONTAINING PROTEIN"/>
    <property type="match status" value="1"/>
</dbReference>
<evidence type="ECO:0000259" key="1">
    <source>
        <dbReference type="PROSITE" id="PS50994"/>
    </source>
</evidence>
<dbReference type="PANTHER" id="PTHR37984">
    <property type="entry name" value="PROTEIN CBG26694"/>
    <property type="match status" value="1"/>
</dbReference>
<dbReference type="OrthoDB" id="1731372at2759"/>
<feature type="domain" description="Integrase catalytic" evidence="1">
    <location>
        <begin position="32"/>
        <end position="175"/>
    </location>
</feature>
<dbReference type="SUPFAM" id="SSF53098">
    <property type="entry name" value="Ribonuclease H-like"/>
    <property type="match status" value="1"/>
</dbReference>
<dbReference type="Pfam" id="PF00665">
    <property type="entry name" value="rve"/>
    <property type="match status" value="1"/>
</dbReference>
<sequence>MRQTISQQLQECTTCQEIKTPSQQVGHLTPISVSEPFELVGWDLMDPFPTSMAGNRYILVMKEYLTRWCEVQAIPDCTASTVAAALLHNIIFRHSCPQHILSDQGVQFKGEVLRVLTQSLGIKQRFSSPYHPQTNGLTERLNRTLKQSLSAYIDPLHQNWDEMLPYATHAYNTSV</sequence>
<dbReference type="InterPro" id="IPR036397">
    <property type="entry name" value="RNaseH_sf"/>
</dbReference>
<dbReference type="Gene3D" id="3.30.420.10">
    <property type="entry name" value="Ribonuclease H-like superfamily/Ribonuclease H"/>
    <property type="match status" value="1"/>
</dbReference>
<gene>
    <name evidence="2" type="ORF">GOP47_0022125</name>
</gene>
<dbReference type="InterPro" id="IPR050951">
    <property type="entry name" value="Retrovirus_Pol_polyprotein"/>
</dbReference>
<dbReference type="Proteomes" id="UP000886520">
    <property type="component" value="Chromosome 21"/>
</dbReference>